<evidence type="ECO:0000313" key="1">
    <source>
        <dbReference type="EMBL" id="KAI3816300.1"/>
    </source>
</evidence>
<proteinExistence type="predicted"/>
<evidence type="ECO:0000313" key="2">
    <source>
        <dbReference type="Proteomes" id="UP001056120"/>
    </source>
</evidence>
<dbReference type="EMBL" id="CM042022">
    <property type="protein sequence ID" value="KAI3816300.1"/>
    <property type="molecule type" value="Genomic_DNA"/>
</dbReference>
<comment type="caution">
    <text evidence="1">The sequence shown here is derived from an EMBL/GenBank/DDBJ whole genome shotgun (WGS) entry which is preliminary data.</text>
</comment>
<gene>
    <name evidence="1" type="ORF">L1987_15993</name>
</gene>
<name>A0ACB9J7M9_9ASTR</name>
<accession>A0ACB9J7M9</accession>
<organism evidence="1 2">
    <name type="scientific">Smallanthus sonchifolius</name>
    <dbReference type="NCBI Taxonomy" id="185202"/>
    <lineage>
        <taxon>Eukaryota</taxon>
        <taxon>Viridiplantae</taxon>
        <taxon>Streptophyta</taxon>
        <taxon>Embryophyta</taxon>
        <taxon>Tracheophyta</taxon>
        <taxon>Spermatophyta</taxon>
        <taxon>Magnoliopsida</taxon>
        <taxon>eudicotyledons</taxon>
        <taxon>Gunneridae</taxon>
        <taxon>Pentapetalae</taxon>
        <taxon>asterids</taxon>
        <taxon>campanulids</taxon>
        <taxon>Asterales</taxon>
        <taxon>Asteraceae</taxon>
        <taxon>Asteroideae</taxon>
        <taxon>Heliantheae alliance</taxon>
        <taxon>Millerieae</taxon>
        <taxon>Smallanthus</taxon>
    </lineage>
</organism>
<protein>
    <submittedName>
        <fullName evidence="1">Uncharacterized protein</fullName>
    </submittedName>
</protein>
<reference evidence="2" key="1">
    <citation type="journal article" date="2022" name="Mol. Ecol. Resour.">
        <title>The genomes of chicory, endive, great burdock and yacon provide insights into Asteraceae palaeo-polyploidization history and plant inulin production.</title>
        <authorList>
            <person name="Fan W."/>
            <person name="Wang S."/>
            <person name="Wang H."/>
            <person name="Wang A."/>
            <person name="Jiang F."/>
            <person name="Liu H."/>
            <person name="Zhao H."/>
            <person name="Xu D."/>
            <person name="Zhang Y."/>
        </authorList>
    </citation>
    <scope>NUCLEOTIDE SEQUENCE [LARGE SCALE GENOMIC DNA]</scope>
    <source>
        <strain evidence="2">cv. Yunnan</strain>
    </source>
</reference>
<reference evidence="1 2" key="2">
    <citation type="journal article" date="2022" name="Mol. Ecol. Resour.">
        <title>The genomes of chicory, endive, great burdock and yacon provide insights into Asteraceae paleo-polyploidization history and plant inulin production.</title>
        <authorList>
            <person name="Fan W."/>
            <person name="Wang S."/>
            <person name="Wang H."/>
            <person name="Wang A."/>
            <person name="Jiang F."/>
            <person name="Liu H."/>
            <person name="Zhao H."/>
            <person name="Xu D."/>
            <person name="Zhang Y."/>
        </authorList>
    </citation>
    <scope>NUCLEOTIDE SEQUENCE [LARGE SCALE GENOMIC DNA]</scope>
    <source>
        <strain evidence="2">cv. Yunnan</strain>
        <tissue evidence="1">Leaves</tissue>
    </source>
</reference>
<keyword evidence="2" id="KW-1185">Reference proteome</keyword>
<dbReference type="Proteomes" id="UP001056120">
    <property type="component" value="Linkage Group LG05"/>
</dbReference>
<sequence>MEHDVCPTVTKKLEDIKLKQRHWKVNPDLLHWVYVDRFDLQGGVGWEGGKILYQGRWNFNNKTIVVPIRVNWCPTDRGFPTMWALFFCRVGGWGCLLEFMS</sequence>